<name>A0ABD0L3L1_9CAEN</name>
<organism evidence="2 3">
    <name type="scientific">Batillaria attramentaria</name>
    <dbReference type="NCBI Taxonomy" id="370345"/>
    <lineage>
        <taxon>Eukaryota</taxon>
        <taxon>Metazoa</taxon>
        <taxon>Spiralia</taxon>
        <taxon>Lophotrochozoa</taxon>
        <taxon>Mollusca</taxon>
        <taxon>Gastropoda</taxon>
        <taxon>Caenogastropoda</taxon>
        <taxon>Sorbeoconcha</taxon>
        <taxon>Cerithioidea</taxon>
        <taxon>Batillariidae</taxon>
        <taxon>Batillaria</taxon>
    </lineage>
</organism>
<reference evidence="2 3" key="1">
    <citation type="journal article" date="2023" name="Sci. Data">
        <title>Genome assembly of the Korean intertidal mud-creeper Batillaria attramentaria.</title>
        <authorList>
            <person name="Patra A.K."/>
            <person name="Ho P.T."/>
            <person name="Jun S."/>
            <person name="Lee S.J."/>
            <person name="Kim Y."/>
            <person name="Won Y.J."/>
        </authorList>
    </citation>
    <scope>NUCLEOTIDE SEQUENCE [LARGE SCALE GENOMIC DNA]</scope>
    <source>
        <strain evidence="2">Wonlab-2016</strain>
    </source>
</reference>
<feature type="region of interest" description="Disordered" evidence="1">
    <location>
        <begin position="46"/>
        <end position="65"/>
    </location>
</feature>
<gene>
    <name evidence="2" type="ORF">BaRGS_00014584</name>
</gene>
<dbReference type="AlphaFoldDB" id="A0ABD0L3L1"/>
<accession>A0ABD0L3L1</accession>
<dbReference type="Proteomes" id="UP001519460">
    <property type="component" value="Unassembled WGS sequence"/>
</dbReference>
<evidence type="ECO:0000313" key="2">
    <source>
        <dbReference type="EMBL" id="KAK7494111.1"/>
    </source>
</evidence>
<evidence type="ECO:0000313" key="3">
    <source>
        <dbReference type="Proteomes" id="UP001519460"/>
    </source>
</evidence>
<proteinExistence type="predicted"/>
<comment type="caution">
    <text evidence="2">The sequence shown here is derived from an EMBL/GenBank/DDBJ whole genome shotgun (WGS) entry which is preliminary data.</text>
</comment>
<sequence>MYTCAAVDPASLKKHPTTKTTLRRRTFPSQALRQGNCGAAVSLTRPFQSSRETAASDGKWRRTHKKPIPIMFQTDTRFNDGAEQVTVKENGTHVP</sequence>
<dbReference type="EMBL" id="JACVVK020000086">
    <property type="protein sequence ID" value="KAK7494111.1"/>
    <property type="molecule type" value="Genomic_DNA"/>
</dbReference>
<evidence type="ECO:0000256" key="1">
    <source>
        <dbReference type="SAM" id="MobiDB-lite"/>
    </source>
</evidence>
<keyword evidence="3" id="KW-1185">Reference proteome</keyword>
<protein>
    <submittedName>
        <fullName evidence="2">Uncharacterized protein</fullName>
    </submittedName>
</protein>